<evidence type="ECO:0000313" key="3">
    <source>
        <dbReference type="Proteomes" id="UP000275137"/>
    </source>
</evidence>
<keyword evidence="1" id="KW-0812">Transmembrane</keyword>
<reference evidence="2 3" key="1">
    <citation type="submission" date="2018-10" db="EMBL/GenBank/DDBJ databases">
        <authorList>
            <person name="Chen W.-M."/>
        </authorList>
    </citation>
    <scope>NUCLEOTIDE SEQUENCE [LARGE SCALE GENOMIC DNA]</scope>
    <source>
        <strain evidence="2 3">H-5</strain>
    </source>
</reference>
<gene>
    <name evidence="2" type="ORF">ED236_08530</name>
</gene>
<sequence>MSTCTHKPQHAVQEGFSLVEMAMVLAMVGLLLGSMSTPLSAMRDQAHQRQTRQQLSEAHDALIGYAISHGHLPCPAISALDGSEDRDPGTLGCNKRIGLLPWSALGISGLDSWQHRLGYSVTAAYADAANRIHIGSLANRDITLRTRNPSGTLVNLSNSNNIPAVVVSHGARAGGAWNADGSKVADSSTSNSDEAVNSDGDGRVYIYRVASDNPDQPGGEFDDLLVWLSPHLYLSRVLAAGQLP</sequence>
<evidence type="ECO:0000313" key="2">
    <source>
        <dbReference type="EMBL" id="ROH85778.1"/>
    </source>
</evidence>
<dbReference type="AlphaFoldDB" id="A0A3N0UZV9"/>
<dbReference type="InterPro" id="IPR012902">
    <property type="entry name" value="N_methyl_site"/>
</dbReference>
<keyword evidence="1" id="KW-1133">Transmembrane helix</keyword>
<dbReference type="NCBIfam" id="TIGR02532">
    <property type="entry name" value="IV_pilin_GFxxxE"/>
    <property type="match status" value="1"/>
</dbReference>
<dbReference type="SUPFAM" id="SSF54523">
    <property type="entry name" value="Pili subunits"/>
    <property type="match status" value="1"/>
</dbReference>
<protein>
    <submittedName>
        <fullName evidence="2">Type II secretion system protein</fullName>
    </submittedName>
</protein>
<accession>A0A3N0UZV9</accession>
<comment type="caution">
    <text evidence="2">The sequence shown here is derived from an EMBL/GenBank/DDBJ whole genome shotgun (WGS) entry which is preliminary data.</text>
</comment>
<proteinExistence type="predicted"/>
<dbReference type="Proteomes" id="UP000275137">
    <property type="component" value="Unassembled WGS sequence"/>
</dbReference>
<keyword evidence="3" id="KW-1185">Reference proteome</keyword>
<organism evidence="2 3">
    <name type="scientific">Pseudomethylobacillus aquaticus</name>
    <dbReference type="NCBI Taxonomy" id="2676064"/>
    <lineage>
        <taxon>Bacteria</taxon>
        <taxon>Pseudomonadati</taxon>
        <taxon>Pseudomonadota</taxon>
        <taxon>Betaproteobacteria</taxon>
        <taxon>Nitrosomonadales</taxon>
        <taxon>Methylophilaceae</taxon>
        <taxon>Pseudomethylobacillus</taxon>
    </lineage>
</organism>
<name>A0A3N0UZV9_9PROT</name>
<dbReference type="InterPro" id="IPR045584">
    <property type="entry name" value="Pilin-like"/>
</dbReference>
<dbReference type="EMBL" id="RJVP01000004">
    <property type="protein sequence ID" value="ROH85778.1"/>
    <property type="molecule type" value="Genomic_DNA"/>
</dbReference>
<feature type="transmembrane region" description="Helical" evidence="1">
    <location>
        <begin position="21"/>
        <end position="42"/>
    </location>
</feature>
<evidence type="ECO:0000256" key="1">
    <source>
        <dbReference type="SAM" id="Phobius"/>
    </source>
</evidence>
<keyword evidence="1" id="KW-0472">Membrane</keyword>
<dbReference type="RefSeq" id="WP_123237552.1">
    <property type="nucleotide sequence ID" value="NZ_RJVP01000004.1"/>
</dbReference>